<accession>F2EAJ9</accession>
<reference evidence="1" key="1">
    <citation type="journal article" date="2011" name="Plant Physiol.">
        <title>Comprehensive sequence analysis of 24,783 barley full-length cDNAs derived from 12 clone libraries.</title>
        <authorList>
            <person name="Matsumoto T."/>
            <person name="Tanaka T."/>
            <person name="Sakai H."/>
            <person name="Amano N."/>
            <person name="Kanamori H."/>
            <person name="Kurita K."/>
            <person name="Kikuta A."/>
            <person name="Kamiya K."/>
            <person name="Yamamoto M."/>
            <person name="Ikawa H."/>
            <person name="Fujii N."/>
            <person name="Hori K."/>
            <person name="Itoh T."/>
            <person name="Sato K."/>
        </authorList>
    </citation>
    <scope>NUCLEOTIDE SEQUENCE</scope>
</reference>
<organism evidence="1">
    <name type="scientific">Hordeum vulgare subsp. vulgare</name>
    <name type="common">Domesticated barley</name>
    <dbReference type="NCBI Taxonomy" id="112509"/>
    <lineage>
        <taxon>Eukaryota</taxon>
        <taxon>Viridiplantae</taxon>
        <taxon>Streptophyta</taxon>
        <taxon>Embryophyta</taxon>
        <taxon>Tracheophyta</taxon>
        <taxon>Spermatophyta</taxon>
        <taxon>Magnoliopsida</taxon>
        <taxon>Liliopsida</taxon>
        <taxon>Poales</taxon>
        <taxon>Poaceae</taxon>
        <taxon>BOP clade</taxon>
        <taxon>Pooideae</taxon>
        <taxon>Triticodae</taxon>
        <taxon>Triticeae</taxon>
        <taxon>Hordeinae</taxon>
        <taxon>Hordeum</taxon>
    </lineage>
</organism>
<protein>
    <submittedName>
        <fullName evidence="1">Predicted protein</fullName>
    </submittedName>
</protein>
<proteinExistence type="evidence at transcript level"/>
<sequence length="57" mass="5983">MKKMPMPPSPSSPRRLLSAMAGLSACRGHRSGDLFVFVSVVISVLPQGKGMEAAVQA</sequence>
<dbReference type="EMBL" id="AK373174">
    <property type="protein sequence ID" value="BAK04371.1"/>
    <property type="molecule type" value="mRNA"/>
</dbReference>
<name>F2EAJ9_HORVV</name>
<dbReference type="PROSITE" id="PS51257">
    <property type="entry name" value="PROKAR_LIPOPROTEIN"/>
    <property type="match status" value="1"/>
</dbReference>
<evidence type="ECO:0000313" key="1">
    <source>
        <dbReference type="EMBL" id="BAK04371.1"/>
    </source>
</evidence>
<dbReference type="AlphaFoldDB" id="F2EAJ9"/>